<evidence type="ECO:0000313" key="1">
    <source>
        <dbReference type="EMBL" id="PIA88686.1"/>
    </source>
</evidence>
<protein>
    <submittedName>
        <fullName evidence="1">Uncharacterized protein</fullName>
    </submittedName>
</protein>
<evidence type="ECO:0000313" key="4">
    <source>
        <dbReference type="Proteomes" id="UP001302367"/>
    </source>
</evidence>
<dbReference type="EMBL" id="CP134188">
    <property type="protein sequence ID" value="WPB02894.1"/>
    <property type="molecule type" value="Genomic_DNA"/>
</dbReference>
<organism evidence="1 3">
    <name type="scientific">Cercospora beticola</name>
    <name type="common">Sugarbeet leaf spot fungus</name>
    <dbReference type="NCBI Taxonomy" id="122368"/>
    <lineage>
        <taxon>Eukaryota</taxon>
        <taxon>Fungi</taxon>
        <taxon>Dikarya</taxon>
        <taxon>Ascomycota</taxon>
        <taxon>Pezizomycotina</taxon>
        <taxon>Dothideomycetes</taxon>
        <taxon>Dothideomycetidae</taxon>
        <taxon>Mycosphaerellales</taxon>
        <taxon>Mycosphaerellaceae</taxon>
        <taxon>Cercospora</taxon>
    </lineage>
</organism>
<dbReference type="OrthoDB" id="3641180at2759"/>
<dbReference type="Proteomes" id="UP001302367">
    <property type="component" value="Chromosome 5"/>
</dbReference>
<reference evidence="1 3" key="1">
    <citation type="submission" date="2015-10" db="EMBL/GenBank/DDBJ databases">
        <title>The cercosporin biosynthetic gene cluster was horizontally transferred to several fungal lineages and shown to be expanded in Cercospora beticola based on microsynteny with recipient genomes.</title>
        <authorList>
            <person name="De Jonge R."/>
            <person name="Ebert M.K."/>
            <person name="Suttle J.C."/>
            <person name="Jurick Ii W.M."/>
            <person name="Secor G.A."/>
            <person name="Thomma B.P."/>
            <person name="Van De Peer Y."/>
            <person name="Bolton M.D."/>
        </authorList>
    </citation>
    <scope>NUCLEOTIDE SEQUENCE [LARGE SCALE GENOMIC DNA]</scope>
    <source>
        <strain evidence="1 3">09-40</strain>
    </source>
</reference>
<evidence type="ECO:0000313" key="2">
    <source>
        <dbReference type="EMBL" id="WPB02894.1"/>
    </source>
</evidence>
<keyword evidence="4" id="KW-1185">Reference proteome</keyword>
<evidence type="ECO:0000313" key="3">
    <source>
        <dbReference type="Proteomes" id="UP000230605"/>
    </source>
</evidence>
<dbReference type="EMBL" id="LKMD01000108">
    <property type="protein sequence ID" value="PIA88686.1"/>
    <property type="molecule type" value="Genomic_DNA"/>
</dbReference>
<gene>
    <name evidence="1" type="ORF">CB0940_06974</name>
    <name evidence="2" type="ORF">RHO25_007530</name>
</gene>
<accession>A0A2G5H832</accession>
<dbReference type="AlphaFoldDB" id="A0A2G5H832"/>
<sequence>MNGLSCAGPLLGGTGANYHEARGLVSGFCSSAANSIFGPSTNQTGIFKTSQGNSDLQLTISYSTTRQTYDTACILDDNAQLPVSKSACEQAFYRILDQCDTTPPTSTLGKFGGTASSGCGVYTMETKPEELIACGGDPYPRAVSMPLDIMTEGIEKYCNSHLQLSPDYIPASEAFLVEIPKGRSYYNFVKNGIVVKIVTQFNEQGQAGCANPRAFGTHGEECKRKLTSIVDQCGMKGGGLSSNGKNGCVLWTIWGQHATT</sequence>
<name>A0A2G5H832_CERBT</name>
<reference evidence="2 4" key="2">
    <citation type="submission" date="2023-09" db="EMBL/GenBank/DDBJ databases">
        <title>Complete-Gapless Cercospora beticola genome.</title>
        <authorList>
            <person name="Wyatt N.A."/>
            <person name="Spanner R.E."/>
            <person name="Bolton M.D."/>
        </authorList>
    </citation>
    <scope>NUCLEOTIDE SEQUENCE [LARGE SCALE GENOMIC DNA]</scope>
    <source>
        <strain evidence="2">Cb09-40</strain>
    </source>
</reference>
<dbReference type="Proteomes" id="UP000230605">
    <property type="component" value="Chromosome 5"/>
</dbReference>
<proteinExistence type="predicted"/>